<dbReference type="Proteomes" id="UP000750197">
    <property type="component" value="Unassembled WGS sequence"/>
</dbReference>
<dbReference type="Proteomes" id="UP000716004">
    <property type="component" value="Unassembled WGS sequence"/>
</dbReference>
<protein>
    <submittedName>
        <fullName evidence="1">YkgJ family cysteine cluster protein</fullName>
    </submittedName>
</protein>
<sequence length="392" mass="44317">MEGMRQPESMDIDTTELKGRTFRCIEGCGLCCLCQPELLPSELRLFSSDERLKQVISRSYIDPSRRAIAMYPRGGPCMLLKDRKCTAYGKRPHFCRIFPVHTHIMWRIQLTADMSCRGIWRREWGDRTGSYEDLEAYGLRELGTYPEVKLRSELLEAAEVYSEFRDIATESGIWKEPSTIRDRASELIREGYFSSVQGLGQILAASERSRESETDFESSLGTINREEARYAAISSAGELLDELLSIERLEDMPVYVSRKLDWNVFRYSGKSAVRLTLGDLGGASDGNVFEISPDRIGTDKSGMQTLTEFASITNRRDVFLGFVYYLTDDSDYAEDIETAYLENMAMTQLDLLIRSALVNPDMSANLDSDSIADGIVFIDMDMHDAPTIGSVI</sequence>
<dbReference type="InterPro" id="IPR005358">
    <property type="entry name" value="Puta_zinc/iron-chelating_dom"/>
</dbReference>
<reference evidence="1" key="1">
    <citation type="submission" date="2021-04" db="EMBL/GenBank/DDBJ databases">
        <title>Genomic insights into ecological role and evolution of a novel Thermoplasmata order Candidatus Sysuiplasmatales.</title>
        <authorList>
            <person name="Yuan Y."/>
        </authorList>
    </citation>
    <scope>NUCLEOTIDE SEQUENCE</scope>
    <source>
        <strain evidence="2">TUT19-bin139</strain>
        <strain evidence="1">YP2-bin.285</strain>
    </source>
</reference>
<evidence type="ECO:0000313" key="1">
    <source>
        <dbReference type="EMBL" id="MBX8632075.1"/>
    </source>
</evidence>
<dbReference type="EMBL" id="JAGVSJ010000013">
    <property type="protein sequence ID" value="MBX8632075.1"/>
    <property type="molecule type" value="Genomic_DNA"/>
</dbReference>
<accession>A0A8J7YNQ6</accession>
<gene>
    <name evidence="1" type="ORF">J9259_06115</name>
    <name evidence="2" type="ORF">KIY12_09485</name>
</gene>
<dbReference type="EMBL" id="JAHEAC010000127">
    <property type="protein sequence ID" value="MBX8644933.1"/>
    <property type="molecule type" value="Genomic_DNA"/>
</dbReference>
<dbReference type="AlphaFoldDB" id="A0A8J7YNQ6"/>
<evidence type="ECO:0000313" key="3">
    <source>
        <dbReference type="Proteomes" id="UP000716004"/>
    </source>
</evidence>
<comment type="caution">
    <text evidence="1">The sequence shown here is derived from an EMBL/GenBank/DDBJ whole genome shotgun (WGS) entry which is preliminary data.</text>
</comment>
<organism evidence="1 3">
    <name type="scientific">Candidatus Sysuiplasma superficiale</name>
    <dbReference type="NCBI Taxonomy" id="2823368"/>
    <lineage>
        <taxon>Archaea</taxon>
        <taxon>Methanobacteriati</taxon>
        <taxon>Thermoplasmatota</taxon>
        <taxon>Thermoplasmata</taxon>
        <taxon>Candidatus Sysuiplasmatales</taxon>
        <taxon>Candidatus Sysuiplasmataceae</taxon>
        <taxon>Candidatus Sysuiplasma</taxon>
    </lineage>
</organism>
<proteinExistence type="predicted"/>
<evidence type="ECO:0000313" key="2">
    <source>
        <dbReference type="EMBL" id="MBX8644933.1"/>
    </source>
</evidence>
<name>A0A8J7YNQ6_9ARCH</name>
<dbReference type="Pfam" id="PF03692">
    <property type="entry name" value="CxxCxxCC"/>
    <property type="match status" value="1"/>
</dbReference>